<dbReference type="InterPro" id="IPR036388">
    <property type="entry name" value="WH-like_DNA-bd_sf"/>
</dbReference>
<keyword evidence="3" id="KW-0731">Sigma factor</keyword>
<dbReference type="SUPFAM" id="SSF88946">
    <property type="entry name" value="Sigma2 domain of RNA polymerase sigma factors"/>
    <property type="match status" value="1"/>
</dbReference>
<dbReference type="Gene3D" id="1.10.10.10">
    <property type="entry name" value="Winged helix-like DNA-binding domain superfamily/Winged helix DNA-binding domain"/>
    <property type="match status" value="1"/>
</dbReference>
<dbReference type="Pfam" id="PF04545">
    <property type="entry name" value="Sigma70_r4"/>
    <property type="match status" value="1"/>
</dbReference>
<feature type="domain" description="RNA polymerase sigma-70 region 4" evidence="8">
    <location>
        <begin position="152"/>
        <end position="197"/>
    </location>
</feature>
<evidence type="ECO:0000256" key="2">
    <source>
        <dbReference type="ARBA" id="ARBA00023015"/>
    </source>
</evidence>
<dbReference type="InterPro" id="IPR007627">
    <property type="entry name" value="RNA_pol_sigma70_r2"/>
</dbReference>
<evidence type="ECO:0000259" key="8">
    <source>
        <dbReference type="Pfam" id="PF04545"/>
    </source>
</evidence>
<gene>
    <name evidence="9" type="primary">rpoE_8</name>
    <name evidence="9" type="ORF">Sviol_54760</name>
</gene>
<evidence type="ECO:0000256" key="3">
    <source>
        <dbReference type="ARBA" id="ARBA00023082"/>
    </source>
</evidence>
<evidence type="ECO:0000313" key="9">
    <source>
        <dbReference type="EMBL" id="GHI41068.1"/>
    </source>
</evidence>
<dbReference type="Pfam" id="PF04542">
    <property type="entry name" value="Sigma70_r2"/>
    <property type="match status" value="1"/>
</dbReference>
<evidence type="ECO:0000256" key="4">
    <source>
        <dbReference type="ARBA" id="ARBA00023125"/>
    </source>
</evidence>
<comment type="caution">
    <text evidence="9">The sequence shown here is derived from an EMBL/GenBank/DDBJ whole genome shotgun (WGS) entry which is preliminary data.</text>
</comment>
<dbReference type="InterPro" id="IPR007630">
    <property type="entry name" value="RNA_pol_sigma70_r4"/>
</dbReference>
<feature type="domain" description="RNA polymerase sigma-70 region 2" evidence="7">
    <location>
        <begin position="52"/>
        <end position="115"/>
    </location>
</feature>
<evidence type="ECO:0000259" key="7">
    <source>
        <dbReference type="Pfam" id="PF04542"/>
    </source>
</evidence>
<feature type="compositionally biased region" description="Basic residues" evidence="6">
    <location>
        <begin position="1"/>
        <end position="10"/>
    </location>
</feature>
<dbReference type="InterPro" id="IPR013325">
    <property type="entry name" value="RNA_pol_sigma_r2"/>
</dbReference>
<dbReference type="SUPFAM" id="SSF88659">
    <property type="entry name" value="Sigma3 and sigma4 domains of RNA polymerase sigma factors"/>
    <property type="match status" value="1"/>
</dbReference>
<feature type="region of interest" description="Disordered" evidence="6">
    <location>
        <begin position="1"/>
        <end position="29"/>
    </location>
</feature>
<dbReference type="NCBIfam" id="TIGR02937">
    <property type="entry name" value="sigma70-ECF"/>
    <property type="match status" value="1"/>
</dbReference>
<evidence type="ECO:0000256" key="5">
    <source>
        <dbReference type="ARBA" id="ARBA00023163"/>
    </source>
</evidence>
<dbReference type="RefSeq" id="WP_226599508.1">
    <property type="nucleotide sequence ID" value="NZ_BNDY01000017.1"/>
</dbReference>
<dbReference type="PANTHER" id="PTHR43133">
    <property type="entry name" value="RNA POLYMERASE ECF-TYPE SIGMA FACTO"/>
    <property type="match status" value="1"/>
</dbReference>
<proteinExistence type="inferred from homology"/>
<keyword evidence="10" id="KW-1185">Reference proteome</keyword>
<dbReference type="EMBL" id="BNDY01000017">
    <property type="protein sequence ID" value="GHI41068.1"/>
    <property type="molecule type" value="Genomic_DNA"/>
</dbReference>
<accession>A0ABQ3QV11</accession>
<dbReference type="PANTHER" id="PTHR43133:SF52">
    <property type="entry name" value="ECF RNA POLYMERASE SIGMA FACTOR SIGL"/>
    <property type="match status" value="1"/>
</dbReference>
<dbReference type="Gene3D" id="1.10.1740.10">
    <property type="match status" value="1"/>
</dbReference>
<sequence length="215" mass="23859">MAIRRPKRRGREPSGRDVPACPGERGGADAGADAQRLRLVRGEVYADWESVYRDNVSLVFRVMFSRVGNRMDAEDLTTEVFLAALGPLRTTATVPEVRAYLLATARTVLAAHWRRVLGHEVTTLAADYLDELAEREPPDQVSDAPQRARAILDALPERYRRILELRFLEARSVKEAAAELGVTVSHAKVLQHRALRQAARGVAPAEEQEGEDDGL</sequence>
<dbReference type="Proteomes" id="UP001050808">
    <property type="component" value="Unassembled WGS sequence"/>
</dbReference>
<evidence type="ECO:0000256" key="6">
    <source>
        <dbReference type="SAM" id="MobiDB-lite"/>
    </source>
</evidence>
<comment type="similarity">
    <text evidence="1">Belongs to the sigma-70 factor family. ECF subfamily.</text>
</comment>
<name>A0ABQ3QV11_9ACTN</name>
<keyword evidence="5" id="KW-0804">Transcription</keyword>
<dbReference type="InterPro" id="IPR013324">
    <property type="entry name" value="RNA_pol_sigma_r3/r4-like"/>
</dbReference>
<evidence type="ECO:0000256" key="1">
    <source>
        <dbReference type="ARBA" id="ARBA00010641"/>
    </source>
</evidence>
<dbReference type="CDD" id="cd06171">
    <property type="entry name" value="Sigma70_r4"/>
    <property type="match status" value="1"/>
</dbReference>
<dbReference type="InterPro" id="IPR039425">
    <property type="entry name" value="RNA_pol_sigma-70-like"/>
</dbReference>
<dbReference type="InterPro" id="IPR014284">
    <property type="entry name" value="RNA_pol_sigma-70_dom"/>
</dbReference>
<organism evidence="9 10">
    <name type="scientific">Streptomyces violascens</name>
    <dbReference type="NCBI Taxonomy" id="67381"/>
    <lineage>
        <taxon>Bacteria</taxon>
        <taxon>Bacillati</taxon>
        <taxon>Actinomycetota</taxon>
        <taxon>Actinomycetes</taxon>
        <taxon>Kitasatosporales</taxon>
        <taxon>Streptomycetaceae</taxon>
        <taxon>Streptomyces</taxon>
    </lineage>
</organism>
<reference evidence="9" key="1">
    <citation type="submission" date="2024-05" db="EMBL/GenBank/DDBJ databases">
        <title>Whole genome shotgun sequence of Streptomyces violascens NBRC 12920.</title>
        <authorList>
            <person name="Komaki H."/>
            <person name="Tamura T."/>
        </authorList>
    </citation>
    <scope>NUCLEOTIDE SEQUENCE</scope>
    <source>
        <strain evidence="9">NBRC 12920</strain>
    </source>
</reference>
<keyword evidence="2" id="KW-0805">Transcription regulation</keyword>
<keyword evidence="4" id="KW-0238">DNA-binding</keyword>
<evidence type="ECO:0000313" key="10">
    <source>
        <dbReference type="Proteomes" id="UP001050808"/>
    </source>
</evidence>
<protein>
    <submittedName>
        <fullName evidence="9">RNA polymerase sigma24 factor</fullName>
    </submittedName>
</protein>